<evidence type="ECO:0000313" key="3">
    <source>
        <dbReference type="EMBL" id="GFG74750.1"/>
    </source>
</evidence>
<name>A0A7I9XY95_9MYCO</name>
<sequence length="233" mass="25597">MSADLVAVPVPGTDVPMQASLVDGEPFVALKPMCEALGIDHRSQRAKLDQAKWAVGVMITATGSDGKTYRMYGLHADCIPMWLATIAVNRVAEHARPVLIAYQREAARALRDFFYRGVAVQPSGMSQLDVLRAALDQIEAAQRDAAEAKAIAQRADDRLAAIEGRHDWLSALAYARQAGLPTHTRYLRRLGKCAATIARRHGVEPNPVQHQLFGMVNSFPVWVWELAAEGFEQ</sequence>
<accession>A0A7I9XY95</accession>
<evidence type="ECO:0000313" key="4">
    <source>
        <dbReference type="Proteomes" id="UP000465361"/>
    </source>
</evidence>
<dbReference type="PRINTS" id="PR01994">
    <property type="entry name" value="ANTIREPRESSR"/>
</dbReference>
<gene>
    <name evidence="3" type="ORF">MBOT_21150</name>
</gene>
<protein>
    <recommendedName>
        <fullName evidence="2">Antirepressor protein ant N-terminal domain-containing protein</fullName>
    </recommendedName>
</protein>
<dbReference type="InterPro" id="IPR018875">
    <property type="entry name" value="Antirepressor_Ant_N"/>
</dbReference>
<keyword evidence="4" id="KW-1185">Reference proteome</keyword>
<feature type="domain" description="Antirepressor protein ant N-terminal" evidence="2">
    <location>
        <begin position="12"/>
        <end position="119"/>
    </location>
</feature>
<reference evidence="3 4" key="1">
    <citation type="journal article" date="2019" name="Emerg. Microbes Infect.">
        <title>Comprehensive subspecies identification of 175 nontuberculous mycobacteria species based on 7547 genomic profiles.</title>
        <authorList>
            <person name="Matsumoto Y."/>
            <person name="Kinjo T."/>
            <person name="Motooka D."/>
            <person name="Nabeya D."/>
            <person name="Jung N."/>
            <person name="Uechi K."/>
            <person name="Horii T."/>
            <person name="Iida T."/>
            <person name="Fujita J."/>
            <person name="Nakamura S."/>
        </authorList>
    </citation>
    <scope>NUCLEOTIDE SEQUENCE [LARGE SCALE GENOMIC DNA]</scope>
    <source>
        <strain evidence="3 4">JCM 17322</strain>
    </source>
</reference>
<comment type="caution">
    <text evidence="3">The sequence shown here is derived from an EMBL/GenBank/DDBJ whole genome shotgun (WGS) entry which is preliminary data.</text>
</comment>
<dbReference type="RefSeq" id="WP_163757020.1">
    <property type="nucleotide sequence ID" value="NZ_BLKW01000004.1"/>
</dbReference>
<dbReference type="Proteomes" id="UP000465361">
    <property type="component" value="Unassembled WGS sequence"/>
</dbReference>
<dbReference type="EMBL" id="BLKW01000004">
    <property type="protein sequence ID" value="GFG74750.1"/>
    <property type="molecule type" value="Genomic_DNA"/>
</dbReference>
<dbReference type="AlphaFoldDB" id="A0A7I9XY95"/>
<evidence type="ECO:0000256" key="1">
    <source>
        <dbReference type="SAM" id="Coils"/>
    </source>
</evidence>
<keyword evidence="1" id="KW-0175">Coiled coil</keyword>
<dbReference type="Pfam" id="PF10547">
    <property type="entry name" value="P22_AR_N"/>
    <property type="match status" value="1"/>
</dbReference>
<feature type="coiled-coil region" evidence="1">
    <location>
        <begin position="131"/>
        <end position="158"/>
    </location>
</feature>
<organism evidence="3 4">
    <name type="scientific">Mycobacterium botniense</name>
    <dbReference type="NCBI Taxonomy" id="84962"/>
    <lineage>
        <taxon>Bacteria</taxon>
        <taxon>Bacillati</taxon>
        <taxon>Actinomycetota</taxon>
        <taxon>Actinomycetes</taxon>
        <taxon>Mycobacteriales</taxon>
        <taxon>Mycobacteriaceae</taxon>
        <taxon>Mycobacterium</taxon>
    </lineage>
</organism>
<proteinExistence type="predicted"/>
<evidence type="ECO:0000259" key="2">
    <source>
        <dbReference type="Pfam" id="PF10547"/>
    </source>
</evidence>